<feature type="region of interest" description="Disordered" evidence="2">
    <location>
        <begin position="1"/>
        <end position="46"/>
    </location>
</feature>
<gene>
    <name evidence="3" type="ORF">CDAUBV1_LOCUS6331</name>
</gene>
<feature type="coiled-coil region" evidence="1">
    <location>
        <begin position="642"/>
        <end position="746"/>
    </location>
</feature>
<evidence type="ECO:0000256" key="2">
    <source>
        <dbReference type="SAM" id="MobiDB-lite"/>
    </source>
</evidence>
<dbReference type="GO" id="GO:0005815">
    <property type="term" value="C:microtubule organizing center"/>
    <property type="evidence" value="ECO:0007669"/>
    <property type="project" value="TreeGrafter"/>
</dbReference>
<feature type="coiled-coil region" evidence="1">
    <location>
        <begin position="379"/>
        <end position="413"/>
    </location>
</feature>
<feature type="compositionally biased region" description="Acidic residues" evidence="2">
    <location>
        <begin position="1"/>
        <end position="11"/>
    </location>
</feature>
<dbReference type="EMBL" id="CAXLJL010000149">
    <property type="protein sequence ID" value="CAL5133044.1"/>
    <property type="molecule type" value="Genomic_DNA"/>
</dbReference>
<reference evidence="3" key="1">
    <citation type="submission" date="2024-06" db="EMBL/GenBank/DDBJ databases">
        <authorList>
            <person name="Liu X."/>
            <person name="Lenzi L."/>
            <person name="Haldenby T S."/>
            <person name="Uol C."/>
        </authorList>
    </citation>
    <scope>NUCLEOTIDE SEQUENCE</scope>
</reference>
<dbReference type="AlphaFoldDB" id="A0AAV2T7G9"/>
<name>A0AAV2T7G9_CALDB</name>
<dbReference type="PANTHER" id="PTHR18950:SF0">
    <property type="entry name" value="PROGESTERONE IMMUNOMODULATORY BINDING FACTOR 1"/>
    <property type="match status" value="1"/>
</dbReference>
<evidence type="ECO:0000313" key="4">
    <source>
        <dbReference type="Proteomes" id="UP001497525"/>
    </source>
</evidence>
<feature type="coiled-coil region" evidence="1">
    <location>
        <begin position="556"/>
        <end position="593"/>
    </location>
</feature>
<feature type="compositionally biased region" description="Polar residues" evidence="2">
    <location>
        <begin position="17"/>
        <end position="43"/>
    </location>
</feature>
<dbReference type="InterPro" id="IPR026205">
    <property type="entry name" value="PIBF1"/>
</dbReference>
<dbReference type="SUPFAM" id="SSF90257">
    <property type="entry name" value="Myosin rod fragments"/>
    <property type="match status" value="1"/>
</dbReference>
<keyword evidence="1" id="KW-0175">Coiled coil</keyword>
<protein>
    <submittedName>
        <fullName evidence="3">Uncharacterized protein</fullName>
    </submittedName>
</protein>
<sequence>MDLGDSEEVCSDEPLCSESNLSDGNPSKSLGSPQMQQRSAQNDEQSHSVIAKFLPEMGDISDNSEESTMDTVSYENVRHGTRLVRSHIKMKSDLLKKFETDLASREHELLDQVNILTRRLILANSRCESAMQVASQATAVQSELTNAIQYQKKLNNLNSCLTSELKDIRLFISKIPTDRLVYSTEGNDCVFEIDVSIYSQLRKFEAESLLRKQPDSLSTAEYLKMQLHKAVSLFSKEISRLRGQITEAAESVLVGLVPSSETFGLSPRRPNKILTDEVQIPSVRSQNIRSPQLFHAESDSDLSLGRRRVRFADASSQSDDPEQMCDIPFSADKFSFASEKPSSSRESPSNTSSQRRQIELLEQDKEYLLLQVSTLSRRIAESEKNLLTEREHVKQLKSENDDLLRQLRTDHEKMGQEFQTRLKLQAEELTKLTETELSKLRAANEETHKKEVDLVRKQRDEAVVESERLRSELNRTEKALQSLKEELENLGSMNRLPLSSSRTASSGRSDISTRKQMMRAAVEVQSARAGRADALLQVEKLSTQLDASRKAYYELESKSVQERVTLEARVRELEQKLSAYDTLEKELDEALESVSFRDVKSSFDAQNDWLSRFEQFCFEGKNPSKSGSLILPTLAARRLEHSMRLAKEIAQLKARCVQIEEERSEKVREAEMANKENERLGSLLTMLGQPADCLAAALAQRESQLGKVRVKLEQAESRIVDLTKECSRLTDERNRLARDLEKLLTRRQSLAKLKQQIMLLAHSPRSTKFGGKIYGQANPICEFQTNNATKRVFQPNVFVRNSDQQSLCGAGDALCSARPYDTIRS</sequence>
<comment type="caution">
    <text evidence="3">The sequence shown here is derived from an EMBL/GenBank/DDBJ whole genome shotgun (WGS) entry which is preliminary data.</text>
</comment>
<organism evidence="3 4">
    <name type="scientific">Calicophoron daubneyi</name>
    <name type="common">Rumen fluke</name>
    <name type="synonym">Paramphistomum daubneyi</name>
    <dbReference type="NCBI Taxonomy" id="300641"/>
    <lineage>
        <taxon>Eukaryota</taxon>
        <taxon>Metazoa</taxon>
        <taxon>Spiralia</taxon>
        <taxon>Lophotrochozoa</taxon>
        <taxon>Platyhelminthes</taxon>
        <taxon>Trematoda</taxon>
        <taxon>Digenea</taxon>
        <taxon>Plagiorchiida</taxon>
        <taxon>Pronocephalata</taxon>
        <taxon>Paramphistomoidea</taxon>
        <taxon>Paramphistomidae</taxon>
        <taxon>Calicophoron</taxon>
    </lineage>
</organism>
<accession>A0AAV2T7G9</accession>
<proteinExistence type="predicted"/>
<dbReference type="GO" id="GO:0060271">
    <property type="term" value="P:cilium assembly"/>
    <property type="evidence" value="ECO:0007669"/>
    <property type="project" value="TreeGrafter"/>
</dbReference>
<evidence type="ECO:0000256" key="1">
    <source>
        <dbReference type="SAM" id="Coils"/>
    </source>
</evidence>
<feature type="coiled-coil region" evidence="1">
    <location>
        <begin position="459"/>
        <end position="493"/>
    </location>
</feature>
<evidence type="ECO:0000313" key="3">
    <source>
        <dbReference type="EMBL" id="CAL5133044.1"/>
    </source>
</evidence>
<dbReference type="PANTHER" id="PTHR18950">
    <property type="entry name" value="PROGESTERONE-INDUCED BLOCKING FACTOR 1"/>
    <property type="match status" value="1"/>
</dbReference>
<dbReference type="Proteomes" id="UP001497525">
    <property type="component" value="Unassembled WGS sequence"/>
</dbReference>